<dbReference type="Proteomes" id="UP001331761">
    <property type="component" value="Unassembled WGS sequence"/>
</dbReference>
<reference evidence="1 2" key="1">
    <citation type="submission" date="2019-10" db="EMBL/GenBank/DDBJ databases">
        <title>Assembly and Annotation for the nematode Trichostrongylus colubriformis.</title>
        <authorList>
            <person name="Martin J."/>
        </authorList>
    </citation>
    <scope>NUCLEOTIDE SEQUENCE [LARGE SCALE GENOMIC DNA]</scope>
    <source>
        <strain evidence="1">G859</strain>
        <tissue evidence="1">Whole worm</tissue>
    </source>
</reference>
<organism evidence="1 2">
    <name type="scientific">Trichostrongylus colubriformis</name>
    <name type="common">Black scour worm</name>
    <dbReference type="NCBI Taxonomy" id="6319"/>
    <lineage>
        <taxon>Eukaryota</taxon>
        <taxon>Metazoa</taxon>
        <taxon>Ecdysozoa</taxon>
        <taxon>Nematoda</taxon>
        <taxon>Chromadorea</taxon>
        <taxon>Rhabditida</taxon>
        <taxon>Rhabditina</taxon>
        <taxon>Rhabditomorpha</taxon>
        <taxon>Strongyloidea</taxon>
        <taxon>Trichostrongylidae</taxon>
        <taxon>Trichostrongylus</taxon>
    </lineage>
</organism>
<comment type="caution">
    <text evidence="1">The sequence shown here is derived from an EMBL/GenBank/DDBJ whole genome shotgun (WGS) entry which is preliminary data.</text>
</comment>
<name>A0AAN8EZM3_TRICO</name>
<accession>A0AAN8EZM3</accession>
<feature type="non-terminal residue" evidence="1">
    <location>
        <position position="1"/>
    </location>
</feature>
<dbReference type="AlphaFoldDB" id="A0AAN8EZM3"/>
<protein>
    <submittedName>
        <fullName evidence="1">Uncharacterized protein</fullName>
    </submittedName>
</protein>
<evidence type="ECO:0000313" key="1">
    <source>
        <dbReference type="EMBL" id="KAK5970836.1"/>
    </source>
</evidence>
<evidence type="ECO:0000313" key="2">
    <source>
        <dbReference type="Proteomes" id="UP001331761"/>
    </source>
</evidence>
<keyword evidence="2" id="KW-1185">Reference proteome</keyword>
<dbReference type="EMBL" id="WIXE01018521">
    <property type="protein sequence ID" value="KAK5970836.1"/>
    <property type="molecule type" value="Genomic_DNA"/>
</dbReference>
<gene>
    <name evidence="1" type="ORF">GCK32_022794</name>
</gene>
<sequence>RVSRGAVSAANWSSDTTSIATTDSFARW</sequence>
<proteinExistence type="predicted"/>